<reference evidence="2" key="1">
    <citation type="journal article" date="2021" name="Mol. Ecol. Resour.">
        <title>Apolygus lucorum genome provides insights into omnivorousness and mesophyll feeding.</title>
        <authorList>
            <person name="Liu Y."/>
            <person name="Liu H."/>
            <person name="Wang H."/>
            <person name="Huang T."/>
            <person name="Liu B."/>
            <person name="Yang B."/>
            <person name="Yin L."/>
            <person name="Li B."/>
            <person name="Zhang Y."/>
            <person name="Zhang S."/>
            <person name="Jiang F."/>
            <person name="Zhang X."/>
            <person name="Ren Y."/>
            <person name="Wang B."/>
            <person name="Wang S."/>
            <person name="Lu Y."/>
            <person name="Wu K."/>
            <person name="Fan W."/>
            <person name="Wang G."/>
        </authorList>
    </citation>
    <scope>NUCLEOTIDE SEQUENCE</scope>
    <source>
        <strain evidence="2">12Hb</strain>
    </source>
</reference>
<sequence length="166" mass="17247">MLLAMTEEALLEVLYLSFDESTGSSIANPRALRAMPEDYVPQLMGPIQGWLESGGTVNGVNMIGLALQGPTISGLTLPSCSSIQPPKKETDGSTSLAVVPRVGGGALVAPAPLEPRAATIGNVSLLLPLQPRLLTSTSDELTRRTILEAHSQPATSSSSINPSSID</sequence>
<dbReference type="EMBL" id="WIXP02000005">
    <property type="protein sequence ID" value="KAF6210689.1"/>
    <property type="molecule type" value="Genomic_DNA"/>
</dbReference>
<comment type="caution">
    <text evidence="2">The sequence shown here is derived from an EMBL/GenBank/DDBJ whole genome shotgun (WGS) entry which is preliminary data.</text>
</comment>
<feature type="region of interest" description="Disordered" evidence="1">
    <location>
        <begin position="147"/>
        <end position="166"/>
    </location>
</feature>
<dbReference type="OrthoDB" id="6630358at2759"/>
<accession>A0A8S9XQ11</accession>
<protein>
    <submittedName>
        <fullName evidence="2">Uncharacterized protein</fullName>
    </submittedName>
</protein>
<keyword evidence="3" id="KW-1185">Reference proteome</keyword>
<evidence type="ECO:0000313" key="2">
    <source>
        <dbReference type="EMBL" id="KAF6210689.1"/>
    </source>
</evidence>
<evidence type="ECO:0000313" key="3">
    <source>
        <dbReference type="Proteomes" id="UP000466442"/>
    </source>
</evidence>
<dbReference type="Proteomes" id="UP000466442">
    <property type="component" value="Linkage Group LG5"/>
</dbReference>
<organism evidence="2 3">
    <name type="scientific">Apolygus lucorum</name>
    <name type="common">Small green plant bug</name>
    <name type="synonym">Lygocoris lucorum</name>
    <dbReference type="NCBI Taxonomy" id="248454"/>
    <lineage>
        <taxon>Eukaryota</taxon>
        <taxon>Metazoa</taxon>
        <taxon>Ecdysozoa</taxon>
        <taxon>Arthropoda</taxon>
        <taxon>Hexapoda</taxon>
        <taxon>Insecta</taxon>
        <taxon>Pterygota</taxon>
        <taxon>Neoptera</taxon>
        <taxon>Paraneoptera</taxon>
        <taxon>Hemiptera</taxon>
        <taxon>Heteroptera</taxon>
        <taxon>Panheteroptera</taxon>
        <taxon>Cimicomorpha</taxon>
        <taxon>Miridae</taxon>
        <taxon>Mirini</taxon>
        <taxon>Apolygus</taxon>
    </lineage>
</organism>
<proteinExistence type="predicted"/>
<name>A0A8S9XQ11_APOLU</name>
<gene>
    <name evidence="2" type="ORF">GE061_013796</name>
</gene>
<evidence type="ECO:0000256" key="1">
    <source>
        <dbReference type="SAM" id="MobiDB-lite"/>
    </source>
</evidence>
<feature type="compositionally biased region" description="Low complexity" evidence="1">
    <location>
        <begin position="156"/>
        <end position="166"/>
    </location>
</feature>
<dbReference type="AlphaFoldDB" id="A0A8S9XQ11"/>